<evidence type="ECO:0000313" key="2">
    <source>
        <dbReference type="Proteomes" id="UP000003374"/>
    </source>
</evidence>
<dbReference type="Proteomes" id="UP000003374">
    <property type="component" value="Unassembled WGS sequence"/>
</dbReference>
<dbReference type="RefSeq" id="WP_005000713.1">
    <property type="nucleotide sequence ID" value="NZ_CH672427.1"/>
</dbReference>
<keyword evidence="2" id="KW-1185">Reference proteome</keyword>
<proteinExistence type="predicted"/>
<reference evidence="1 2" key="1">
    <citation type="submission" date="2006-02" db="EMBL/GenBank/DDBJ databases">
        <authorList>
            <person name="Waterbury J."/>
            <person name="Ferriera S."/>
            <person name="Johnson J."/>
            <person name="Kravitz S."/>
            <person name="Halpern A."/>
            <person name="Remington K."/>
            <person name="Beeson K."/>
            <person name="Tran B."/>
            <person name="Rogers Y.-H."/>
            <person name="Friedman R."/>
            <person name="Venter J.C."/>
        </authorList>
    </citation>
    <scope>NUCLEOTIDE SEQUENCE [LARGE SCALE GENOMIC DNA]</scope>
    <source>
        <strain evidence="1 2">Nb-231</strain>
    </source>
</reference>
<comment type="caution">
    <text evidence="1">The sequence shown here is derived from an EMBL/GenBank/DDBJ whole genome shotgun (WGS) entry which is preliminary data.</text>
</comment>
<sequence>MGGLWSPADLERIREEIRQASPPLRAEVARRVCWLHALTLGPDTLFDLLRHGAVGALGFGAAAWKVAMRDE</sequence>
<evidence type="ECO:0000313" key="1">
    <source>
        <dbReference type="EMBL" id="EAR22050.1"/>
    </source>
</evidence>
<organism evidence="1 2">
    <name type="scientific">Nitrococcus mobilis Nb-231</name>
    <dbReference type="NCBI Taxonomy" id="314278"/>
    <lineage>
        <taxon>Bacteria</taxon>
        <taxon>Pseudomonadati</taxon>
        <taxon>Pseudomonadota</taxon>
        <taxon>Gammaproteobacteria</taxon>
        <taxon>Chromatiales</taxon>
        <taxon>Ectothiorhodospiraceae</taxon>
        <taxon>Nitrococcus</taxon>
    </lineage>
</organism>
<dbReference type="AlphaFoldDB" id="A4BR50"/>
<accession>A4BR50</accession>
<dbReference type="HOGENOM" id="CLU_2735938_0_0_6"/>
<protein>
    <submittedName>
        <fullName evidence="1">Uncharacterized protein</fullName>
    </submittedName>
</protein>
<name>A4BR50_9GAMM</name>
<gene>
    <name evidence="1" type="ORF">NB231_06666</name>
</gene>
<dbReference type="EMBL" id="AAOF01000005">
    <property type="protein sequence ID" value="EAR22050.1"/>
    <property type="molecule type" value="Genomic_DNA"/>
</dbReference>